<evidence type="ECO:0000259" key="1">
    <source>
        <dbReference type="Pfam" id="PF10135"/>
    </source>
</evidence>
<dbReference type="Proteomes" id="UP001156881">
    <property type="component" value="Unassembled WGS sequence"/>
</dbReference>
<reference evidence="3" key="1">
    <citation type="journal article" date="2019" name="Int. J. Syst. Evol. Microbiol.">
        <title>The Global Catalogue of Microorganisms (GCM) 10K type strain sequencing project: providing services to taxonomists for standard genome sequencing and annotation.</title>
        <authorList>
            <consortium name="The Broad Institute Genomics Platform"/>
            <consortium name="The Broad Institute Genome Sequencing Center for Infectious Disease"/>
            <person name="Wu L."/>
            <person name="Ma J."/>
        </authorList>
    </citation>
    <scope>NUCLEOTIDE SEQUENCE [LARGE SCALE GENOMIC DNA]</scope>
    <source>
        <strain evidence="3">NBRC 107710</strain>
    </source>
</reference>
<proteinExistence type="predicted"/>
<comment type="caution">
    <text evidence="2">The sequence shown here is derived from an EMBL/GenBank/DDBJ whole genome shotgun (WGS) entry which is preliminary data.</text>
</comment>
<dbReference type="Pfam" id="PF10135">
    <property type="entry name" value="Rod-binding"/>
    <property type="match status" value="1"/>
</dbReference>
<organism evidence="2 3">
    <name type="scientific">Methylobacterium brachythecii</name>
    <dbReference type="NCBI Taxonomy" id="1176177"/>
    <lineage>
        <taxon>Bacteria</taxon>
        <taxon>Pseudomonadati</taxon>
        <taxon>Pseudomonadota</taxon>
        <taxon>Alphaproteobacteria</taxon>
        <taxon>Hyphomicrobiales</taxon>
        <taxon>Methylobacteriaceae</taxon>
        <taxon>Methylobacterium</taxon>
    </lineage>
</organism>
<name>A0ABQ6D516_9HYPH</name>
<dbReference type="InterPro" id="IPR019301">
    <property type="entry name" value="Flagellar_prot_FlgJ_N"/>
</dbReference>
<gene>
    <name evidence="2" type="ORF">GCM10007884_34240</name>
</gene>
<protein>
    <recommendedName>
        <fullName evidence="1">Flagellar protein FlgJ N-terminal domain-containing protein</fullName>
    </recommendedName>
</protein>
<evidence type="ECO:0000313" key="3">
    <source>
        <dbReference type="Proteomes" id="UP001156881"/>
    </source>
</evidence>
<feature type="domain" description="Flagellar protein FlgJ N-terminal" evidence="1">
    <location>
        <begin position="75"/>
        <end position="115"/>
    </location>
</feature>
<accession>A0ABQ6D516</accession>
<evidence type="ECO:0000313" key="2">
    <source>
        <dbReference type="EMBL" id="GLS45434.1"/>
    </source>
</evidence>
<keyword evidence="3" id="KW-1185">Reference proteome</keyword>
<dbReference type="EMBL" id="BSPG01000022">
    <property type="protein sequence ID" value="GLS45434.1"/>
    <property type="molecule type" value="Genomic_DNA"/>
</dbReference>
<sequence>MIDKEKGQTMLPLATFAASAAVGVGKALAGAIAKTGTDTMDTAKATASAKAKKTADEFESMFLENSLESITQSSGTEGPLGENGTGGGVWRSMLTKEYAGSIVKSGGVGISSQVYGEMMKMQEAGRAGA</sequence>